<feature type="domain" description="Glycosyltransferase N-terminal" evidence="2">
    <location>
        <begin position="1"/>
        <end position="39"/>
    </location>
</feature>
<accession>A0AAF1B527</accession>
<dbReference type="EMBL" id="CP093348">
    <property type="protein sequence ID" value="WOH06470.1"/>
    <property type="molecule type" value="Genomic_DNA"/>
</dbReference>
<dbReference type="SUPFAM" id="SSF53756">
    <property type="entry name" value="UDP-Glycosyltransferase/glycogen phosphorylase"/>
    <property type="match status" value="1"/>
</dbReference>
<evidence type="ECO:0000256" key="1">
    <source>
        <dbReference type="ARBA" id="ARBA00009995"/>
    </source>
</evidence>
<dbReference type="Gene3D" id="3.40.50.2000">
    <property type="entry name" value="Glycogen Phosphorylase B"/>
    <property type="match status" value="1"/>
</dbReference>
<proteinExistence type="inferred from homology"/>
<dbReference type="Pfam" id="PF26168">
    <property type="entry name" value="Glyco_transf_N"/>
    <property type="match status" value="1"/>
</dbReference>
<name>A0AAF1B527_DAUCS</name>
<gene>
    <name evidence="3" type="ORF">DCAR_0625898</name>
</gene>
<sequence>MVPFPAQSHLNQLLHLSRLISPYNIPVHYVSTPSHVLRAGENNLVHLAQR</sequence>
<keyword evidence="4" id="KW-1185">Reference proteome</keyword>
<evidence type="ECO:0000313" key="3">
    <source>
        <dbReference type="EMBL" id="WOH06470.1"/>
    </source>
</evidence>
<dbReference type="AlphaFoldDB" id="A0AAF1B527"/>
<reference evidence="3" key="1">
    <citation type="journal article" date="2016" name="Nat. Genet.">
        <title>A high-quality carrot genome assembly provides new insights into carotenoid accumulation and asterid genome evolution.</title>
        <authorList>
            <person name="Iorizzo M."/>
            <person name="Ellison S."/>
            <person name="Senalik D."/>
            <person name="Zeng P."/>
            <person name="Satapoomin P."/>
            <person name="Huang J."/>
            <person name="Bowman M."/>
            <person name="Iovene M."/>
            <person name="Sanseverino W."/>
            <person name="Cavagnaro P."/>
            <person name="Yildiz M."/>
            <person name="Macko-Podgorni A."/>
            <person name="Moranska E."/>
            <person name="Grzebelus E."/>
            <person name="Grzebelus D."/>
            <person name="Ashrafi H."/>
            <person name="Zheng Z."/>
            <person name="Cheng S."/>
            <person name="Spooner D."/>
            <person name="Van Deynze A."/>
            <person name="Simon P."/>
        </authorList>
    </citation>
    <scope>NUCLEOTIDE SEQUENCE</scope>
    <source>
        <tissue evidence="3">Leaf</tissue>
    </source>
</reference>
<comment type="similarity">
    <text evidence="1">Belongs to the UDP-glycosyltransferase family.</text>
</comment>
<evidence type="ECO:0000259" key="2">
    <source>
        <dbReference type="Pfam" id="PF26168"/>
    </source>
</evidence>
<evidence type="ECO:0000313" key="4">
    <source>
        <dbReference type="Proteomes" id="UP000077755"/>
    </source>
</evidence>
<reference evidence="3" key="2">
    <citation type="submission" date="2022-03" db="EMBL/GenBank/DDBJ databases">
        <title>Draft title - Genomic analysis of global carrot germplasm unveils the trajectory of domestication and the origin of high carotenoid orange carrot.</title>
        <authorList>
            <person name="Iorizzo M."/>
            <person name="Ellison S."/>
            <person name="Senalik D."/>
            <person name="Macko-Podgorni A."/>
            <person name="Grzebelus D."/>
            <person name="Bostan H."/>
            <person name="Rolling W."/>
            <person name="Curaba J."/>
            <person name="Simon P."/>
        </authorList>
    </citation>
    <scope>NUCLEOTIDE SEQUENCE</scope>
    <source>
        <tissue evidence="3">Leaf</tissue>
    </source>
</reference>
<dbReference type="Proteomes" id="UP000077755">
    <property type="component" value="Chromosome 6"/>
</dbReference>
<organism evidence="3 4">
    <name type="scientific">Daucus carota subsp. sativus</name>
    <name type="common">Carrot</name>
    <dbReference type="NCBI Taxonomy" id="79200"/>
    <lineage>
        <taxon>Eukaryota</taxon>
        <taxon>Viridiplantae</taxon>
        <taxon>Streptophyta</taxon>
        <taxon>Embryophyta</taxon>
        <taxon>Tracheophyta</taxon>
        <taxon>Spermatophyta</taxon>
        <taxon>Magnoliopsida</taxon>
        <taxon>eudicotyledons</taxon>
        <taxon>Gunneridae</taxon>
        <taxon>Pentapetalae</taxon>
        <taxon>asterids</taxon>
        <taxon>campanulids</taxon>
        <taxon>Apiales</taxon>
        <taxon>Apiaceae</taxon>
        <taxon>Apioideae</taxon>
        <taxon>Scandiceae</taxon>
        <taxon>Daucinae</taxon>
        <taxon>Daucus</taxon>
        <taxon>Daucus sect. Daucus</taxon>
    </lineage>
</organism>
<protein>
    <recommendedName>
        <fullName evidence="2">Glycosyltransferase N-terminal domain-containing protein</fullName>
    </recommendedName>
</protein>
<dbReference type="InterPro" id="IPR058980">
    <property type="entry name" value="Glyco_transf_N"/>
</dbReference>